<accession>A0ABR2H147</accession>
<comment type="caution">
    <text evidence="4">The sequence shown here is derived from an EMBL/GenBank/DDBJ whole genome shotgun (WGS) entry which is preliminary data.</text>
</comment>
<feature type="coiled-coil region" evidence="2">
    <location>
        <begin position="208"/>
        <end position="239"/>
    </location>
</feature>
<protein>
    <recommendedName>
        <fullName evidence="3">Exostosin GT47 domain-containing protein</fullName>
    </recommendedName>
</protein>
<evidence type="ECO:0000313" key="4">
    <source>
        <dbReference type="EMBL" id="KAK8839914.1"/>
    </source>
</evidence>
<proteinExistence type="inferred from homology"/>
<feature type="domain" description="Exostosin GT47" evidence="3">
    <location>
        <begin position="113"/>
        <end position="218"/>
    </location>
</feature>
<keyword evidence="2" id="KW-0175">Coiled coil</keyword>
<gene>
    <name evidence="4" type="ORF">M9Y10_031628</name>
</gene>
<dbReference type="InterPro" id="IPR004263">
    <property type="entry name" value="Exostosin"/>
</dbReference>
<evidence type="ECO:0000259" key="3">
    <source>
        <dbReference type="Pfam" id="PF03016"/>
    </source>
</evidence>
<reference evidence="4 5" key="1">
    <citation type="submission" date="2024-04" db="EMBL/GenBank/DDBJ databases">
        <title>Tritrichomonas musculus Genome.</title>
        <authorList>
            <person name="Alves-Ferreira E."/>
            <person name="Grigg M."/>
            <person name="Lorenzi H."/>
            <person name="Galac M."/>
        </authorList>
    </citation>
    <scope>NUCLEOTIDE SEQUENCE [LARGE SCALE GENOMIC DNA]</scope>
    <source>
        <strain evidence="4 5">EAF2021</strain>
    </source>
</reference>
<dbReference type="Pfam" id="PF03016">
    <property type="entry name" value="Exostosin_GT47"/>
    <property type="match status" value="1"/>
</dbReference>
<evidence type="ECO:0000313" key="5">
    <source>
        <dbReference type="Proteomes" id="UP001470230"/>
    </source>
</evidence>
<name>A0ABR2H147_9EUKA</name>
<dbReference type="PANTHER" id="PTHR11062">
    <property type="entry name" value="EXOSTOSIN HEPARAN SULFATE GLYCOSYLTRANSFERASE -RELATED"/>
    <property type="match status" value="1"/>
</dbReference>
<dbReference type="InterPro" id="IPR040911">
    <property type="entry name" value="Exostosin_GT47"/>
</dbReference>
<comment type="similarity">
    <text evidence="1">Belongs to the glycosyltransferase 47 family.</text>
</comment>
<sequence>MRMEKEDFSVFGPFIPLFVPWVYMFDDYRTVGHLDYYIEWRNKILNLISSDYFYITISQCSDGIEGRDEKHNILPDNIIIVSSGGKGHIPVLLFPVEHDPRNFSISKHFEYDLMFAGSFTHPVRKLMIKQYNKYLGNKFKFYSSYINWKEEYPKSKFICAPRGYGRNSYRLTEVIQTGRIPVYIYNDVIWLPYYDSINWTEFSIISHINQLEQTVDRIKNTSEEEIQKMRNKIINLYESHFTLKATMKHIKLFLLYGFSESDLRCSKYCHYRGRRLYYKM</sequence>
<dbReference type="EMBL" id="JAPFFF010000050">
    <property type="protein sequence ID" value="KAK8839914.1"/>
    <property type="molecule type" value="Genomic_DNA"/>
</dbReference>
<evidence type="ECO:0000256" key="2">
    <source>
        <dbReference type="SAM" id="Coils"/>
    </source>
</evidence>
<organism evidence="4 5">
    <name type="scientific">Tritrichomonas musculus</name>
    <dbReference type="NCBI Taxonomy" id="1915356"/>
    <lineage>
        <taxon>Eukaryota</taxon>
        <taxon>Metamonada</taxon>
        <taxon>Parabasalia</taxon>
        <taxon>Tritrichomonadida</taxon>
        <taxon>Tritrichomonadidae</taxon>
        <taxon>Tritrichomonas</taxon>
    </lineage>
</organism>
<dbReference type="Proteomes" id="UP001470230">
    <property type="component" value="Unassembled WGS sequence"/>
</dbReference>
<keyword evidence="5" id="KW-1185">Reference proteome</keyword>
<evidence type="ECO:0000256" key="1">
    <source>
        <dbReference type="ARBA" id="ARBA00010271"/>
    </source>
</evidence>